<organism evidence="2 3">
    <name type="scientific">Pseudaquabacterium pictum</name>
    <dbReference type="NCBI Taxonomy" id="2315236"/>
    <lineage>
        <taxon>Bacteria</taxon>
        <taxon>Pseudomonadati</taxon>
        <taxon>Pseudomonadota</taxon>
        <taxon>Betaproteobacteria</taxon>
        <taxon>Burkholderiales</taxon>
        <taxon>Sphaerotilaceae</taxon>
        <taxon>Pseudaquabacterium</taxon>
    </lineage>
</organism>
<gene>
    <name evidence="2" type="ORF">AQPW35_13390</name>
</gene>
<dbReference type="Gene3D" id="1.25.40.10">
    <property type="entry name" value="Tetratricopeptide repeat domain"/>
    <property type="match status" value="2"/>
</dbReference>
<dbReference type="RefSeq" id="WP_137731986.1">
    <property type="nucleotide sequence ID" value="NZ_BJCL01000002.1"/>
</dbReference>
<dbReference type="SUPFAM" id="SSF48452">
    <property type="entry name" value="TPR-like"/>
    <property type="match status" value="2"/>
</dbReference>
<dbReference type="PANTHER" id="PTHR10098:SF108">
    <property type="entry name" value="TETRATRICOPEPTIDE REPEAT PROTEIN 28"/>
    <property type="match status" value="1"/>
</dbReference>
<proteinExistence type="predicted"/>
<dbReference type="SMART" id="SM00028">
    <property type="entry name" value="TPR"/>
    <property type="match status" value="6"/>
</dbReference>
<name>A0A480AU44_9BURK</name>
<dbReference type="AlphaFoldDB" id="A0A480AU44"/>
<dbReference type="Proteomes" id="UP000301751">
    <property type="component" value="Unassembled WGS sequence"/>
</dbReference>
<keyword evidence="3" id="KW-1185">Reference proteome</keyword>
<dbReference type="InterPro" id="IPR011990">
    <property type="entry name" value="TPR-like_helical_dom_sf"/>
</dbReference>
<dbReference type="OrthoDB" id="9771112at2"/>
<sequence length="951" mass="100390">MVQTADAGPSLEPEARGPDAAAALARAWDLKQQCYAAWTSAPQRAAEAAADLQQLADASPGLDEVQALARWTAGVVRLNQGRMAEAVAQLDAAAALWQRLGRPLEAAQTQVPKVMALSMLGQHDQAEACGAAARQVFVSLGDLAAASRLSLNLGSMHMRRDDHADAARHYRQAAVLFARARDTEHSVMADIGLGDALSAQADFDEAARIYSRARMRAGQHGLPLMQALADESMALLDLARGHYDAALAGLERARRSYAQLALPQHSAIAEKQLADAYLALHLLPEALALYDRALAAMAALDMPDDRAWTALQRGRALSGLGQPPLAAQALAEAATQFAAQASVPGQAAVALAQAELALDRAATLAPARPVGQGTVPAGDAGAAPAAQAQGHAAQAAVLFTQAGQPEGAVRAALVEADALLRQGDAGAARVLYARSLRQAQALHARGLQIRGQAGVGLAALAQGDDGAAARALQAAVERFESQWRALPGDELRGAFFADHLAPYQGLLALALQAHDAQPGNATASRVLQRLDSVRARALAERLRAGAAPGDDAEADALRARLQWLHRRLQRQADEGSPTASLAETLHRAERDLLEQVRRQRLARPVVPGASRGHLSVPALRAALQPADALVVQARLGDELLVCIVRRRGVQVLRRVASVEAVQAAWRLARFQLDALRHGAAPLQDQLPLLERRVQQRLQALHALVWAPLADALTDARRVLLVPAEGLAGLPFAALHDGLTCLAQRHLLAQAPSVQVALHGLQRPPVPPTRVLALGESSRLPHAGAEAAQVAALFPQGQAFTGTDASLAVLQQHAAEADVLHLACHAQFRGDNPMFSALHLHDGPLTAERAEALRLRAGTVVLSACETGLAGHAGRDEQVGLVRAFLVAGAARVLASLWPVDDAITAVFMDHFYRGLQRGLSPAQALGDAQTAVMCRHPHPAFWSGFVLFGGW</sequence>
<evidence type="ECO:0000313" key="3">
    <source>
        <dbReference type="Proteomes" id="UP000301751"/>
    </source>
</evidence>
<comment type="caution">
    <text evidence="2">The sequence shown here is derived from an EMBL/GenBank/DDBJ whole genome shotgun (WGS) entry which is preliminary data.</text>
</comment>
<protein>
    <recommendedName>
        <fullName evidence="1">CHAT domain-containing protein</fullName>
    </recommendedName>
</protein>
<evidence type="ECO:0000313" key="2">
    <source>
        <dbReference type="EMBL" id="GCL62258.1"/>
    </source>
</evidence>
<dbReference type="InterPro" id="IPR024983">
    <property type="entry name" value="CHAT_dom"/>
</dbReference>
<dbReference type="PANTHER" id="PTHR10098">
    <property type="entry name" value="RAPSYN-RELATED"/>
    <property type="match status" value="1"/>
</dbReference>
<dbReference type="EMBL" id="BJCL01000002">
    <property type="protein sequence ID" value="GCL62258.1"/>
    <property type="molecule type" value="Genomic_DNA"/>
</dbReference>
<dbReference type="InterPro" id="IPR019734">
    <property type="entry name" value="TPR_rpt"/>
</dbReference>
<accession>A0A480AU44</accession>
<reference evidence="3" key="1">
    <citation type="submission" date="2019-03" db="EMBL/GenBank/DDBJ databases">
        <title>Aquabacterium pictum sp.nov., the first bacteriochlorophyll a-containing freshwater bacterium in the genus Aquabacterium of the class Betaproteobacteria.</title>
        <authorList>
            <person name="Hirose S."/>
            <person name="Tank M."/>
            <person name="Hara E."/>
            <person name="Tamaki H."/>
            <person name="Takaichi S."/>
            <person name="Haruta S."/>
            <person name="Hanada S."/>
        </authorList>
    </citation>
    <scope>NUCLEOTIDE SEQUENCE [LARGE SCALE GENOMIC DNA]</scope>
    <source>
        <strain evidence="3">W35</strain>
    </source>
</reference>
<dbReference type="Pfam" id="PF12770">
    <property type="entry name" value="CHAT"/>
    <property type="match status" value="1"/>
</dbReference>
<feature type="domain" description="CHAT" evidence="1">
    <location>
        <begin position="695"/>
        <end position="949"/>
    </location>
</feature>
<evidence type="ECO:0000259" key="1">
    <source>
        <dbReference type="Pfam" id="PF12770"/>
    </source>
</evidence>